<dbReference type="InterPro" id="IPR005212">
    <property type="entry name" value="EvaA-like"/>
</dbReference>
<evidence type="ECO:0000313" key="5">
    <source>
        <dbReference type="Proteomes" id="UP001282288"/>
    </source>
</evidence>
<dbReference type="EMBL" id="JARAWC010000003">
    <property type="protein sequence ID" value="MDX2959062.1"/>
    <property type="molecule type" value="Genomic_DNA"/>
</dbReference>
<dbReference type="Pfam" id="PF03559">
    <property type="entry name" value="Hexose_dehydrat"/>
    <property type="match status" value="2"/>
</dbReference>
<evidence type="ECO:0000313" key="4">
    <source>
        <dbReference type="Proteomes" id="UP001272987"/>
    </source>
</evidence>
<evidence type="ECO:0000313" key="2">
    <source>
        <dbReference type="EMBL" id="MDX2959062.1"/>
    </source>
</evidence>
<protein>
    <submittedName>
        <fullName evidence="2">NDP-hexose 2,3-dehydratase family protein</fullName>
    </submittedName>
</protein>
<dbReference type="GeneID" id="69806613"/>
<reference evidence="2 4" key="1">
    <citation type="journal article" date="2023" name="Microb. Genom.">
        <title>Mesoterricola silvestris gen. nov., sp. nov., Mesoterricola sediminis sp. nov., Geothrix oryzae sp. nov., Geothrix edaphica sp. nov., Geothrix rubra sp. nov., and Geothrix limicola sp. nov., six novel members of Acidobacteriota isolated from soils.</title>
        <authorList>
            <person name="Weisberg A.J."/>
            <person name="Pearce E."/>
            <person name="Kramer C.G."/>
            <person name="Chang J.H."/>
            <person name="Clarke C.R."/>
        </authorList>
    </citation>
    <scope>NUCLEOTIDE SEQUENCE</scope>
    <source>
        <strain evidence="3 4">NB05-1H</strain>
        <strain evidence="2">NRRL_B-16521</strain>
    </source>
</reference>
<feature type="domain" description="dTDP-4-dehydro-6-deoxy-alpha-D-glucopyranose 2,3-dehydratase" evidence="1">
    <location>
        <begin position="257"/>
        <end position="458"/>
    </location>
</feature>
<name>A0AAP6B6U9_9ACTN</name>
<organism evidence="2 5">
    <name type="scientific">Streptomyces acidiscabies</name>
    <dbReference type="NCBI Taxonomy" id="42234"/>
    <lineage>
        <taxon>Bacteria</taxon>
        <taxon>Bacillati</taxon>
        <taxon>Actinomycetota</taxon>
        <taxon>Actinomycetes</taxon>
        <taxon>Kitasatosporales</taxon>
        <taxon>Streptomycetaceae</taxon>
        <taxon>Streptomyces</taxon>
    </lineage>
</organism>
<evidence type="ECO:0000259" key="1">
    <source>
        <dbReference type="Pfam" id="PF03559"/>
    </source>
</evidence>
<dbReference type="GO" id="GO:0016829">
    <property type="term" value="F:lyase activity"/>
    <property type="evidence" value="ECO:0007669"/>
    <property type="project" value="InterPro"/>
</dbReference>
<keyword evidence="4" id="KW-1185">Reference proteome</keyword>
<dbReference type="EMBL" id="JARAWP010000030">
    <property type="protein sequence ID" value="MDX3023910.1"/>
    <property type="molecule type" value="Genomic_DNA"/>
</dbReference>
<dbReference type="RefSeq" id="WP_010359655.1">
    <property type="nucleotide sequence ID" value="NZ_CP122369.1"/>
</dbReference>
<dbReference type="Proteomes" id="UP001272987">
    <property type="component" value="Unassembled WGS sequence"/>
</dbReference>
<accession>A0AAP6B6U9</accession>
<dbReference type="Proteomes" id="UP001282288">
    <property type="component" value="Unassembled WGS sequence"/>
</dbReference>
<sequence>MRAGRGFTVTSRTPATEADHGLSAWLREQQDAHHFATRRIDFGDLSAWHFEEDGGNLAHDSGRFFRVEGLDVTTDHSVHASWTQPIINQPEIGLLGILVKTIDGVAHCLLQAKMEPGNINTIQLSPTVQATRSNYTRVHGGKHTPYLEYFTGPRRVLADSIQSEQCSWFLCKGNRNVVVEVTGDVPVLENFRWVTTDQLHRLLRQDNTVNMDTRTVLSCVPFALPEGARLAEESDGYRRALLSSLTGDEQSLHTLDDILGWITESKARRLFVRRTTALGSLGQWRRFPDRIAHEEGRYFEIVAMDVTAGSREVSHWTQPMFAPVGQGRVAFVVRSIKGVLHVLMQARLAAGSRDAVELAPTVQCTPANLVGLPETARPRFLDLVQDADPRSVRYDAVQSEEGGRFHHAQTRHQIIDVGDDFPLDVPEEFRWLTVRQLTELLRHSNYLNVEARSLLAMLHTTW</sequence>
<proteinExistence type="predicted"/>
<comment type="caution">
    <text evidence="2">The sequence shown here is derived from an EMBL/GenBank/DDBJ whole genome shotgun (WGS) entry which is preliminary data.</text>
</comment>
<feature type="domain" description="dTDP-4-dehydro-6-deoxy-alpha-D-glucopyranose 2,3-dehydratase" evidence="1">
    <location>
        <begin position="22"/>
        <end position="220"/>
    </location>
</feature>
<gene>
    <name evidence="2" type="ORF">PV399_04905</name>
    <name evidence="3" type="ORF">PV666_39470</name>
</gene>
<dbReference type="Gene3D" id="3.90.79.40">
    <property type="entry name" value="EvaA sugar 2,3-dehydratase subunit"/>
    <property type="match status" value="2"/>
</dbReference>
<dbReference type="InterPro" id="IPR038153">
    <property type="entry name" value="EvaA-like_sf"/>
</dbReference>
<evidence type="ECO:0000313" key="3">
    <source>
        <dbReference type="EMBL" id="MDX3023910.1"/>
    </source>
</evidence>
<dbReference type="AlphaFoldDB" id="A0AAP6B6U9"/>